<dbReference type="RefSeq" id="WP_142505943.1">
    <property type="nucleotide sequence ID" value="NZ_FXTI01000007.1"/>
</dbReference>
<organism evidence="5 6">
    <name type="scientific">Melghirimyces algeriensis</name>
    <dbReference type="NCBI Taxonomy" id="910412"/>
    <lineage>
        <taxon>Bacteria</taxon>
        <taxon>Bacillati</taxon>
        <taxon>Bacillota</taxon>
        <taxon>Bacilli</taxon>
        <taxon>Bacillales</taxon>
        <taxon>Thermoactinomycetaceae</taxon>
        <taxon>Melghirimyces</taxon>
    </lineage>
</organism>
<reference evidence="5 6" key="1">
    <citation type="submission" date="2017-05" db="EMBL/GenBank/DDBJ databases">
        <authorList>
            <person name="Varghese N."/>
            <person name="Submissions S."/>
        </authorList>
    </citation>
    <scope>NUCLEOTIDE SEQUENCE [LARGE SCALE GENOMIC DNA]</scope>
    <source>
        <strain evidence="5 6">DSM 45474</strain>
    </source>
</reference>
<dbReference type="OrthoDB" id="2658060at2"/>
<dbReference type="InterPro" id="IPR011990">
    <property type="entry name" value="TPR-like_helical_dom_sf"/>
</dbReference>
<dbReference type="SUPFAM" id="SSF48452">
    <property type="entry name" value="TPR-like"/>
    <property type="match status" value="1"/>
</dbReference>
<keyword evidence="2 3" id="KW-0802">TPR repeat</keyword>
<accession>A0A521E210</accession>
<evidence type="ECO:0000256" key="1">
    <source>
        <dbReference type="ARBA" id="ARBA00022737"/>
    </source>
</evidence>
<evidence type="ECO:0000313" key="6">
    <source>
        <dbReference type="Proteomes" id="UP000315636"/>
    </source>
</evidence>
<keyword evidence="4" id="KW-0472">Membrane</keyword>
<evidence type="ECO:0000256" key="3">
    <source>
        <dbReference type="PROSITE-ProRule" id="PRU00339"/>
    </source>
</evidence>
<dbReference type="Pfam" id="PF14559">
    <property type="entry name" value="TPR_19"/>
    <property type="match status" value="1"/>
</dbReference>
<dbReference type="PANTHER" id="PTHR12558:SF13">
    <property type="entry name" value="CELL DIVISION CYCLE PROTEIN 27 HOMOLOG"/>
    <property type="match status" value="1"/>
</dbReference>
<keyword evidence="1" id="KW-0677">Repeat</keyword>
<sequence length="232" mass="27619">MAKFFIFWILWLITGNPFFALFILFIILYLLDRRFIGLLPGMVQPIRRNRRIRQLKQNLLLNPHHTSNKQELAEYLMEKKRYQEALSFLREVQDIIPDSADVQANIGRCLLKLGRLSEGEQAILDALEKDPRIHYGEPYLHLGEAYRSKNREKALFYLKKFPEIHSSSSEAYYHLGRIYADLGRQSDSRNAYQEAIEIYKSLPKYKKRSERPWALRSKWRLTVQPLFQPFQN</sequence>
<dbReference type="Gene3D" id="1.25.40.10">
    <property type="entry name" value="Tetratricopeptide repeat domain"/>
    <property type="match status" value="2"/>
</dbReference>
<evidence type="ECO:0000313" key="5">
    <source>
        <dbReference type="EMBL" id="SMO78007.1"/>
    </source>
</evidence>
<evidence type="ECO:0000256" key="4">
    <source>
        <dbReference type="SAM" id="Phobius"/>
    </source>
</evidence>
<dbReference type="PROSITE" id="PS50005">
    <property type="entry name" value="TPR"/>
    <property type="match status" value="1"/>
</dbReference>
<dbReference type="InterPro" id="IPR013105">
    <property type="entry name" value="TPR_2"/>
</dbReference>
<feature type="transmembrane region" description="Helical" evidence="4">
    <location>
        <begin position="6"/>
        <end position="31"/>
    </location>
</feature>
<dbReference type="SMART" id="SM00028">
    <property type="entry name" value="TPR"/>
    <property type="match status" value="3"/>
</dbReference>
<dbReference type="Proteomes" id="UP000315636">
    <property type="component" value="Unassembled WGS sequence"/>
</dbReference>
<dbReference type="PANTHER" id="PTHR12558">
    <property type="entry name" value="CELL DIVISION CYCLE 16,23,27"/>
    <property type="match status" value="1"/>
</dbReference>
<keyword evidence="4" id="KW-0812">Transmembrane</keyword>
<protein>
    <submittedName>
        <fullName evidence="5">Tetratricopeptide repeat-containing protein</fullName>
    </submittedName>
</protein>
<feature type="repeat" description="TPR" evidence="3">
    <location>
        <begin position="169"/>
        <end position="202"/>
    </location>
</feature>
<keyword evidence="6" id="KW-1185">Reference proteome</keyword>
<dbReference type="AlphaFoldDB" id="A0A521E210"/>
<proteinExistence type="predicted"/>
<gene>
    <name evidence="5" type="ORF">SAMN06264849_107138</name>
</gene>
<dbReference type="EMBL" id="FXTI01000007">
    <property type="protein sequence ID" value="SMO78007.1"/>
    <property type="molecule type" value="Genomic_DNA"/>
</dbReference>
<evidence type="ECO:0000256" key="2">
    <source>
        <dbReference type="ARBA" id="ARBA00022803"/>
    </source>
</evidence>
<name>A0A521E210_9BACL</name>
<dbReference type="InterPro" id="IPR019734">
    <property type="entry name" value="TPR_rpt"/>
</dbReference>
<keyword evidence="4" id="KW-1133">Transmembrane helix</keyword>
<dbReference type="Pfam" id="PF07719">
    <property type="entry name" value="TPR_2"/>
    <property type="match status" value="1"/>
</dbReference>